<feature type="domain" description="Serpin" evidence="5">
    <location>
        <begin position="33"/>
        <end position="399"/>
    </location>
</feature>
<dbReference type="EMBL" id="JABFTP020000186">
    <property type="protein sequence ID" value="KAL3289595.1"/>
    <property type="molecule type" value="Genomic_DNA"/>
</dbReference>
<dbReference type="PROSITE" id="PS00284">
    <property type="entry name" value="SERPIN"/>
    <property type="match status" value="1"/>
</dbReference>
<evidence type="ECO:0000313" key="6">
    <source>
        <dbReference type="EMBL" id="KAL3289595.1"/>
    </source>
</evidence>
<dbReference type="SUPFAM" id="SSF56574">
    <property type="entry name" value="Serpins"/>
    <property type="match status" value="1"/>
</dbReference>
<dbReference type="PANTHER" id="PTHR11461">
    <property type="entry name" value="SERINE PROTEASE INHIBITOR, SERPIN"/>
    <property type="match status" value="1"/>
</dbReference>
<comment type="caution">
    <text evidence="6">The sequence shown here is derived from an EMBL/GenBank/DDBJ whole genome shotgun (WGS) entry which is preliminary data.</text>
</comment>
<evidence type="ECO:0000256" key="1">
    <source>
        <dbReference type="ARBA" id="ARBA00022690"/>
    </source>
</evidence>
<evidence type="ECO:0000256" key="2">
    <source>
        <dbReference type="ARBA" id="ARBA00022900"/>
    </source>
</evidence>
<evidence type="ECO:0000256" key="4">
    <source>
        <dbReference type="SAM" id="SignalP"/>
    </source>
</evidence>
<keyword evidence="7" id="KW-1185">Reference proteome</keyword>
<keyword evidence="2" id="KW-0722">Serine protease inhibitor</keyword>
<dbReference type="InterPro" id="IPR023796">
    <property type="entry name" value="Serpin_dom"/>
</dbReference>
<dbReference type="SMART" id="SM00093">
    <property type="entry name" value="SERPIN"/>
    <property type="match status" value="1"/>
</dbReference>
<reference evidence="6 7" key="1">
    <citation type="journal article" date="2021" name="BMC Biol.">
        <title>Horizontally acquired antibacterial genes associated with adaptive radiation of ladybird beetles.</title>
        <authorList>
            <person name="Li H.S."/>
            <person name="Tang X.F."/>
            <person name="Huang Y.H."/>
            <person name="Xu Z.Y."/>
            <person name="Chen M.L."/>
            <person name="Du X.Y."/>
            <person name="Qiu B.Y."/>
            <person name="Chen P.T."/>
            <person name="Zhang W."/>
            <person name="Slipinski A."/>
            <person name="Escalona H.E."/>
            <person name="Waterhouse R.M."/>
            <person name="Zwick A."/>
            <person name="Pang H."/>
        </authorList>
    </citation>
    <scope>NUCLEOTIDE SEQUENCE [LARGE SCALE GENOMIC DNA]</scope>
    <source>
        <strain evidence="6">SYSU2018</strain>
    </source>
</reference>
<evidence type="ECO:0000259" key="5">
    <source>
        <dbReference type="SMART" id="SM00093"/>
    </source>
</evidence>
<accession>A0ABD2PGN1</accession>
<organism evidence="6 7">
    <name type="scientific">Cryptolaemus montrouzieri</name>
    <dbReference type="NCBI Taxonomy" id="559131"/>
    <lineage>
        <taxon>Eukaryota</taxon>
        <taxon>Metazoa</taxon>
        <taxon>Ecdysozoa</taxon>
        <taxon>Arthropoda</taxon>
        <taxon>Hexapoda</taxon>
        <taxon>Insecta</taxon>
        <taxon>Pterygota</taxon>
        <taxon>Neoptera</taxon>
        <taxon>Endopterygota</taxon>
        <taxon>Coleoptera</taxon>
        <taxon>Polyphaga</taxon>
        <taxon>Cucujiformia</taxon>
        <taxon>Coccinelloidea</taxon>
        <taxon>Coccinellidae</taxon>
        <taxon>Scymninae</taxon>
        <taxon>Scymnini</taxon>
        <taxon>Cryptolaemus</taxon>
    </lineage>
</organism>
<comment type="similarity">
    <text evidence="3">Belongs to the serpin family.</text>
</comment>
<dbReference type="CDD" id="cd19598">
    <property type="entry name" value="serpin77Ba-like_insects"/>
    <property type="match status" value="1"/>
</dbReference>
<name>A0ABD2PGN1_9CUCU</name>
<protein>
    <recommendedName>
        <fullName evidence="5">Serpin domain-containing protein</fullName>
    </recommendedName>
</protein>
<feature type="chain" id="PRO_5044796175" description="Serpin domain-containing protein" evidence="4">
    <location>
        <begin position="20"/>
        <end position="405"/>
    </location>
</feature>
<sequence>MSKILVSCLSFLLLASIRAQNEGIGDSLNKFAARLLQVTANEAGDKMNLALSPYTVWSLLSIITEGARENTASELEAALEIPKDKSKFREEYGVLRKTLLKPTEGVTLELSSGIFTNKIHPLKKKFRQLMNYYYNVDITPVDFRDTKASTDFINKYVADATKNRIPNLLLEGDVQNAEIFLTSTLYFKGDWKLPFNKTATQKVPFFDEKNAQIGQVDMMFTKRFVPFSKMDEIKSSVVLLPYGDGNKMSMIVILPKKGSSVSEVLELLIESPMTKIYERLRKEEQQYYDDEINIYLPKFSISSDLNLMIALYKMGVKDVFDFSTANLLDMVDQYLFISGLIQKAEIEVNEEGTVASAAAGASAIYKQQTPNFIANRPFIYALYDSEAKSVIFNGIYRTPQYSKLS</sequence>
<dbReference type="Gene3D" id="2.30.39.10">
    <property type="entry name" value="Alpha-1-antitrypsin, domain 1"/>
    <property type="match status" value="1"/>
</dbReference>
<dbReference type="Proteomes" id="UP001516400">
    <property type="component" value="Unassembled WGS sequence"/>
</dbReference>
<keyword evidence="4" id="KW-0732">Signal</keyword>
<dbReference type="Gene3D" id="3.30.497.10">
    <property type="entry name" value="Antithrombin, subunit I, domain 2"/>
    <property type="match status" value="1"/>
</dbReference>
<dbReference type="AlphaFoldDB" id="A0ABD2PGN1"/>
<dbReference type="InterPro" id="IPR036186">
    <property type="entry name" value="Serpin_sf"/>
</dbReference>
<dbReference type="Pfam" id="PF00079">
    <property type="entry name" value="Serpin"/>
    <property type="match status" value="1"/>
</dbReference>
<gene>
    <name evidence="6" type="ORF">HHI36_023008</name>
</gene>
<dbReference type="PANTHER" id="PTHR11461:SF367">
    <property type="entry name" value="GH21475P-RELATED"/>
    <property type="match status" value="1"/>
</dbReference>
<dbReference type="InterPro" id="IPR042178">
    <property type="entry name" value="Serpin_sf_1"/>
</dbReference>
<feature type="signal peptide" evidence="4">
    <location>
        <begin position="1"/>
        <end position="19"/>
    </location>
</feature>
<dbReference type="InterPro" id="IPR000215">
    <property type="entry name" value="Serpin_fam"/>
</dbReference>
<proteinExistence type="inferred from homology"/>
<dbReference type="InterPro" id="IPR023795">
    <property type="entry name" value="Serpin_CS"/>
</dbReference>
<evidence type="ECO:0000313" key="7">
    <source>
        <dbReference type="Proteomes" id="UP001516400"/>
    </source>
</evidence>
<dbReference type="InterPro" id="IPR042185">
    <property type="entry name" value="Serpin_sf_2"/>
</dbReference>
<dbReference type="GO" id="GO:0004867">
    <property type="term" value="F:serine-type endopeptidase inhibitor activity"/>
    <property type="evidence" value="ECO:0007669"/>
    <property type="project" value="UniProtKB-KW"/>
</dbReference>
<evidence type="ECO:0000256" key="3">
    <source>
        <dbReference type="RuleBase" id="RU000411"/>
    </source>
</evidence>
<keyword evidence="1" id="KW-0646">Protease inhibitor</keyword>